<keyword evidence="1" id="KW-0472">Membrane</keyword>
<sequence>MISSLTAGGVTTFLRPTGLSGLQTIAAGMMPRLRSFSSTSVANSGVPKNMNLGWVGIVLFQLIIWYHCIMKFFIASPWKNKTQVEQLTDELEKLGHSAYSYVESGANLLTGKPIEDEMKEFTQALVNWKVDDRIAKIAESEVQAIKDADVVILLLPAGDSSHMEAGVGYGLGKRMVLIGPVEKPEVIYLLFNHVYLDISSFLREFSFVAE</sequence>
<dbReference type="EMBL" id="MGIV01000014">
    <property type="protein sequence ID" value="OGM94228.1"/>
    <property type="molecule type" value="Genomic_DNA"/>
</dbReference>
<evidence type="ECO:0000256" key="1">
    <source>
        <dbReference type="SAM" id="Phobius"/>
    </source>
</evidence>
<proteinExistence type="predicted"/>
<dbReference type="SUPFAM" id="SSF52309">
    <property type="entry name" value="N-(deoxy)ribosyltransferase-like"/>
    <property type="match status" value="1"/>
</dbReference>
<evidence type="ECO:0000313" key="2">
    <source>
        <dbReference type="EMBL" id="OGM94228.1"/>
    </source>
</evidence>
<accession>A0A1F8E1Z7</accession>
<gene>
    <name evidence="2" type="ORF">A2610_02920</name>
</gene>
<keyword evidence="1" id="KW-0812">Transmembrane</keyword>
<reference evidence="2 3" key="1">
    <citation type="journal article" date="2016" name="Nat. Commun.">
        <title>Thousands of microbial genomes shed light on interconnected biogeochemical processes in an aquifer system.</title>
        <authorList>
            <person name="Anantharaman K."/>
            <person name="Brown C.T."/>
            <person name="Hug L.A."/>
            <person name="Sharon I."/>
            <person name="Castelle C.J."/>
            <person name="Probst A.J."/>
            <person name="Thomas B.C."/>
            <person name="Singh A."/>
            <person name="Wilkins M.J."/>
            <person name="Karaoz U."/>
            <person name="Brodie E.L."/>
            <person name="Williams K.H."/>
            <person name="Hubbard S.S."/>
            <person name="Banfield J.F."/>
        </authorList>
    </citation>
    <scope>NUCLEOTIDE SEQUENCE [LARGE SCALE GENOMIC DNA]</scope>
</reference>
<name>A0A1F8E1Z7_9BACT</name>
<protein>
    <submittedName>
        <fullName evidence="2">Uncharacterized protein</fullName>
    </submittedName>
</protein>
<dbReference type="Gene3D" id="3.40.50.450">
    <property type="match status" value="1"/>
</dbReference>
<dbReference type="Proteomes" id="UP000179057">
    <property type="component" value="Unassembled WGS sequence"/>
</dbReference>
<dbReference type="AlphaFoldDB" id="A0A1F8E1Z7"/>
<comment type="caution">
    <text evidence="2">The sequence shown here is derived from an EMBL/GenBank/DDBJ whole genome shotgun (WGS) entry which is preliminary data.</text>
</comment>
<keyword evidence="1" id="KW-1133">Transmembrane helix</keyword>
<organism evidence="2 3">
    <name type="scientific">Candidatus Wolfebacteria bacterium RIFOXYD1_FULL_48_65</name>
    <dbReference type="NCBI Taxonomy" id="1802561"/>
    <lineage>
        <taxon>Bacteria</taxon>
        <taxon>Candidatus Wolfeibacteriota</taxon>
    </lineage>
</organism>
<feature type="transmembrane region" description="Helical" evidence="1">
    <location>
        <begin position="52"/>
        <end position="74"/>
    </location>
</feature>
<evidence type="ECO:0000313" key="3">
    <source>
        <dbReference type="Proteomes" id="UP000179057"/>
    </source>
</evidence>